<sequence>MTAEQLTQVMSTLSVQDSEQLEELIGCARYGELEEIQTLVKSSEPEKAKVLLSHQDEYGKTPLHMAAANGHLDVVEYLITVISPGAVNTQNEQGNTALHWAAMNGHTQVVETLITKGKADHKIKNVAGHTALIEAQIHEREKVVAWMLINTELDEDPKENNDDDDDSESSSSDSDIPNPVSS</sequence>
<feature type="region of interest" description="Disordered" evidence="4">
    <location>
        <begin position="153"/>
        <end position="182"/>
    </location>
</feature>
<dbReference type="Pfam" id="PF13637">
    <property type="entry name" value="Ank_4"/>
    <property type="match status" value="1"/>
</dbReference>
<dbReference type="PROSITE" id="PS50297">
    <property type="entry name" value="ANK_REP_REGION"/>
    <property type="match status" value="2"/>
</dbReference>
<feature type="repeat" description="ANK" evidence="3">
    <location>
        <begin position="58"/>
        <end position="79"/>
    </location>
</feature>
<dbReference type="PANTHER" id="PTHR24173:SF74">
    <property type="entry name" value="ANKYRIN REPEAT DOMAIN-CONTAINING PROTEIN 16"/>
    <property type="match status" value="1"/>
</dbReference>
<protein>
    <submittedName>
        <fullName evidence="5">Uncharacterized protein</fullName>
    </submittedName>
</protein>
<accession>A0A9P6ILL3</accession>
<feature type="compositionally biased region" description="Low complexity" evidence="4">
    <location>
        <begin position="169"/>
        <end position="182"/>
    </location>
</feature>
<keyword evidence="1" id="KW-0677">Repeat</keyword>
<evidence type="ECO:0000313" key="5">
    <source>
        <dbReference type="EMBL" id="KAF9922410.1"/>
    </source>
</evidence>
<feature type="compositionally biased region" description="Acidic residues" evidence="4">
    <location>
        <begin position="153"/>
        <end position="168"/>
    </location>
</feature>
<organism evidence="5 6">
    <name type="scientific">Modicella reniformis</name>
    <dbReference type="NCBI Taxonomy" id="1440133"/>
    <lineage>
        <taxon>Eukaryota</taxon>
        <taxon>Fungi</taxon>
        <taxon>Fungi incertae sedis</taxon>
        <taxon>Mucoromycota</taxon>
        <taxon>Mortierellomycotina</taxon>
        <taxon>Mortierellomycetes</taxon>
        <taxon>Mortierellales</taxon>
        <taxon>Mortierellaceae</taxon>
        <taxon>Modicella</taxon>
    </lineage>
</organism>
<evidence type="ECO:0000313" key="6">
    <source>
        <dbReference type="Proteomes" id="UP000749646"/>
    </source>
</evidence>
<proteinExistence type="predicted"/>
<dbReference type="AlphaFoldDB" id="A0A9P6ILL3"/>
<dbReference type="EMBL" id="JAAAHW010010860">
    <property type="protein sequence ID" value="KAF9922410.1"/>
    <property type="molecule type" value="Genomic_DNA"/>
</dbReference>
<dbReference type="SUPFAM" id="SSF48403">
    <property type="entry name" value="Ankyrin repeat"/>
    <property type="match status" value="1"/>
</dbReference>
<keyword evidence="2 3" id="KW-0040">ANK repeat</keyword>
<dbReference type="Gene3D" id="1.25.40.20">
    <property type="entry name" value="Ankyrin repeat-containing domain"/>
    <property type="match status" value="1"/>
</dbReference>
<evidence type="ECO:0000256" key="1">
    <source>
        <dbReference type="ARBA" id="ARBA00022737"/>
    </source>
</evidence>
<comment type="caution">
    <text evidence="5">The sequence shown here is derived from an EMBL/GenBank/DDBJ whole genome shotgun (WGS) entry which is preliminary data.</text>
</comment>
<dbReference type="Proteomes" id="UP000749646">
    <property type="component" value="Unassembled WGS sequence"/>
</dbReference>
<name>A0A9P6ILL3_9FUNG</name>
<dbReference type="PROSITE" id="PS50088">
    <property type="entry name" value="ANK_REPEAT"/>
    <property type="match status" value="2"/>
</dbReference>
<reference evidence="5" key="1">
    <citation type="journal article" date="2020" name="Fungal Divers.">
        <title>Resolving the Mortierellaceae phylogeny through synthesis of multi-gene phylogenetics and phylogenomics.</title>
        <authorList>
            <person name="Vandepol N."/>
            <person name="Liber J."/>
            <person name="Desiro A."/>
            <person name="Na H."/>
            <person name="Kennedy M."/>
            <person name="Barry K."/>
            <person name="Grigoriev I.V."/>
            <person name="Miller A.N."/>
            <person name="O'Donnell K."/>
            <person name="Stajich J.E."/>
            <person name="Bonito G."/>
        </authorList>
    </citation>
    <scope>NUCLEOTIDE SEQUENCE</scope>
    <source>
        <strain evidence="5">MES-2147</strain>
    </source>
</reference>
<dbReference type="OrthoDB" id="10057496at2759"/>
<dbReference type="PANTHER" id="PTHR24173">
    <property type="entry name" value="ANKYRIN REPEAT CONTAINING"/>
    <property type="match status" value="1"/>
</dbReference>
<dbReference type="Pfam" id="PF12796">
    <property type="entry name" value="Ank_2"/>
    <property type="match status" value="1"/>
</dbReference>
<evidence type="ECO:0000256" key="3">
    <source>
        <dbReference type="PROSITE-ProRule" id="PRU00023"/>
    </source>
</evidence>
<keyword evidence="6" id="KW-1185">Reference proteome</keyword>
<evidence type="ECO:0000256" key="4">
    <source>
        <dbReference type="SAM" id="MobiDB-lite"/>
    </source>
</evidence>
<feature type="repeat" description="ANK" evidence="3">
    <location>
        <begin position="93"/>
        <end position="117"/>
    </location>
</feature>
<gene>
    <name evidence="5" type="ORF">BGZ65_009624</name>
</gene>
<dbReference type="InterPro" id="IPR002110">
    <property type="entry name" value="Ankyrin_rpt"/>
</dbReference>
<dbReference type="PRINTS" id="PR01415">
    <property type="entry name" value="ANKYRIN"/>
</dbReference>
<dbReference type="InterPro" id="IPR036770">
    <property type="entry name" value="Ankyrin_rpt-contain_sf"/>
</dbReference>
<evidence type="ECO:0000256" key="2">
    <source>
        <dbReference type="ARBA" id="ARBA00023043"/>
    </source>
</evidence>
<dbReference type="SMART" id="SM00248">
    <property type="entry name" value="ANK"/>
    <property type="match status" value="2"/>
</dbReference>